<reference evidence="1" key="1">
    <citation type="submission" date="2021-06" db="EMBL/GenBank/DDBJ databases">
        <authorList>
            <person name="Kallberg Y."/>
            <person name="Tangrot J."/>
            <person name="Rosling A."/>
        </authorList>
    </citation>
    <scope>NUCLEOTIDE SEQUENCE</scope>
    <source>
        <strain evidence="1">MA461A</strain>
    </source>
</reference>
<dbReference type="Proteomes" id="UP000789920">
    <property type="component" value="Unassembled WGS sequence"/>
</dbReference>
<accession>A0ACA9RI27</accession>
<keyword evidence="2" id="KW-1185">Reference proteome</keyword>
<name>A0ACA9RI27_9GLOM</name>
<feature type="non-terminal residue" evidence="1">
    <location>
        <position position="1"/>
    </location>
</feature>
<evidence type="ECO:0000313" key="2">
    <source>
        <dbReference type="Proteomes" id="UP000789920"/>
    </source>
</evidence>
<evidence type="ECO:0000313" key="1">
    <source>
        <dbReference type="EMBL" id="CAG8793953.1"/>
    </source>
</evidence>
<proteinExistence type="predicted"/>
<sequence>DENEKHTYFLSYFYENTIDSWSYSGFINYAFINKLLLFNLARSYNNQYKKYLDVIEQKHGPLSKENLKCVSLLSRVLYASPCVSMKKNLIAKLSELTRKEIVEEYKYQTSLNTHVREEKQLYSGQQLELRKRSPEQRSTDPIKSSPEQRSTNSIKSSPEQRSTDPIKSSSEQRSTNQIKR</sequence>
<dbReference type="EMBL" id="CAJVQC010054237">
    <property type="protein sequence ID" value="CAG8793953.1"/>
    <property type="molecule type" value="Genomic_DNA"/>
</dbReference>
<gene>
    <name evidence="1" type="ORF">RPERSI_LOCUS19663</name>
</gene>
<protein>
    <submittedName>
        <fullName evidence="1">28471_t:CDS:1</fullName>
    </submittedName>
</protein>
<comment type="caution">
    <text evidence="1">The sequence shown here is derived from an EMBL/GenBank/DDBJ whole genome shotgun (WGS) entry which is preliminary data.</text>
</comment>
<organism evidence="1 2">
    <name type="scientific">Racocetra persica</name>
    <dbReference type="NCBI Taxonomy" id="160502"/>
    <lineage>
        <taxon>Eukaryota</taxon>
        <taxon>Fungi</taxon>
        <taxon>Fungi incertae sedis</taxon>
        <taxon>Mucoromycota</taxon>
        <taxon>Glomeromycotina</taxon>
        <taxon>Glomeromycetes</taxon>
        <taxon>Diversisporales</taxon>
        <taxon>Gigasporaceae</taxon>
        <taxon>Racocetra</taxon>
    </lineage>
</organism>